<organism evidence="1 2">
    <name type="scientific">Companilactobacillus heilongjiangensis</name>
    <dbReference type="NCBI Taxonomy" id="1074467"/>
    <lineage>
        <taxon>Bacteria</taxon>
        <taxon>Bacillati</taxon>
        <taxon>Bacillota</taxon>
        <taxon>Bacilli</taxon>
        <taxon>Lactobacillales</taxon>
        <taxon>Lactobacillaceae</taxon>
        <taxon>Companilactobacillus</taxon>
    </lineage>
</organism>
<dbReference type="EMBL" id="CP012559">
    <property type="protein sequence ID" value="ALB29538.1"/>
    <property type="molecule type" value="Genomic_DNA"/>
</dbReference>
<sequence>MNSKYEYDSETVQSFFDNYYHDRGKMKWQGFYLSDHTAALNRQMKQIQHHNKLRQEQSDAEITKFLMQSFTYNQIVKVQLNVCDTDNQVEADLTGEVSGYNDDLFYLDNGKTFHLGDVRNVEVVA</sequence>
<name>A0A0K2LEB4_9LACO</name>
<keyword evidence="2" id="KW-1185">Reference proteome</keyword>
<dbReference type="KEGG" id="lhi:JP39_09345"/>
<protein>
    <recommendedName>
        <fullName evidence="3">DNA-directed RNA polymerase beta subunit</fullName>
    </recommendedName>
</protein>
<evidence type="ECO:0000313" key="1">
    <source>
        <dbReference type="EMBL" id="ALB29538.1"/>
    </source>
</evidence>
<proteinExistence type="predicted"/>
<evidence type="ECO:0000313" key="2">
    <source>
        <dbReference type="Proteomes" id="UP000061546"/>
    </source>
</evidence>
<gene>
    <name evidence="1" type="ORF">JP39_09345</name>
</gene>
<dbReference type="OrthoDB" id="1644322at2"/>
<dbReference type="RefSeq" id="WP_041501479.1">
    <property type="nucleotide sequence ID" value="NZ_BJDV01000010.1"/>
</dbReference>
<dbReference type="AlphaFoldDB" id="A0A0K2LEB4"/>
<dbReference type="Proteomes" id="UP000061546">
    <property type="component" value="Chromosome"/>
</dbReference>
<evidence type="ECO:0008006" key="3">
    <source>
        <dbReference type="Google" id="ProtNLM"/>
    </source>
</evidence>
<dbReference type="STRING" id="1074467.JP39_09345"/>
<accession>A0A0K2LEB4</accession>
<reference evidence="1 2" key="1">
    <citation type="submission" date="2015-08" db="EMBL/GenBank/DDBJ databases">
        <title>Genomic sequence of Lactobacillus heilongjiangensis DSM 28069, isolated from Chinese traditional pickle.</title>
        <authorList>
            <person name="Jiang X."/>
            <person name="Zheng B."/>
            <person name="Cheng H."/>
        </authorList>
    </citation>
    <scope>NUCLEOTIDE SEQUENCE [LARGE SCALE GENOMIC DNA]</scope>
    <source>
        <strain evidence="1 2">DSM 28069</strain>
    </source>
</reference>